<comment type="caution">
    <text evidence="1">The sequence shown here is derived from an EMBL/GenBank/DDBJ whole genome shotgun (WGS) entry which is preliminary data.</text>
</comment>
<evidence type="ECO:0000313" key="1">
    <source>
        <dbReference type="EMBL" id="KAF0693077.1"/>
    </source>
</evidence>
<accession>A0A6G0VKC6</accession>
<dbReference type="Proteomes" id="UP000478052">
    <property type="component" value="Unassembled WGS sequence"/>
</dbReference>
<dbReference type="AlphaFoldDB" id="A0A6G0VKC6"/>
<protein>
    <submittedName>
        <fullName evidence="1">Uncharacterized protein</fullName>
    </submittedName>
</protein>
<gene>
    <name evidence="1" type="ORF">FWK35_00031711</name>
</gene>
<reference evidence="1 2" key="1">
    <citation type="submission" date="2019-08" db="EMBL/GenBank/DDBJ databases">
        <title>Whole genome of Aphis craccivora.</title>
        <authorList>
            <person name="Voronova N.V."/>
            <person name="Shulinski R.S."/>
            <person name="Bandarenka Y.V."/>
            <person name="Zhorov D.G."/>
            <person name="Warner D."/>
        </authorList>
    </citation>
    <scope>NUCLEOTIDE SEQUENCE [LARGE SCALE GENOMIC DNA]</scope>
    <source>
        <strain evidence="1">180601</strain>
        <tissue evidence="1">Whole Body</tissue>
    </source>
</reference>
<dbReference type="EMBL" id="VUJU01015590">
    <property type="protein sequence ID" value="KAF0693077.1"/>
    <property type="molecule type" value="Genomic_DNA"/>
</dbReference>
<proteinExistence type="predicted"/>
<name>A0A6G0VKC6_APHCR</name>
<organism evidence="1 2">
    <name type="scientific">Aphis craccivora</name>
    <name type="common">Cowpea aphid</name>
    <dbReference type="NCBI Taxonomy" id="307492"/>
    <lineage>
        <taxon>Eukaryota</taxon>
        <taxon>Metazoa</taxon>
        <taxon>Ecdysozoa</taxon>
        <taxon>Arthropoda</taxon>
        <taxon>Hexapoda</taxon>
        <taxon>Insecta</taxon>
        <taxon>Pterygota</taxon>
        <taxon>Neoptera</taxon>
        <taxon>Paraneoptera</taxon>
        <taxon>Hemiptera</taxon>
        <taxon>Sternorrhyncha</taxon>
        <taxon>Aphidomorpha</taxon>
        <taxon>Aphidoidea</taxon>
        <taxon>Aphididae</taxon>
        <taxon>Aphidini</taxon>
        <taxon>Aphis</taxon>
        <taxon>Aphis</taxon>
    </lineage>
</organism>
<evidence type="ECO:0000313" key="2">
    <source>
        <dbReference type="Proteomes" id="UP000478052"/>
    </source>
</evidence>
<keyword evidence="2" id="KW-1185">Reference proteome</keyword>
<dbReference type="OrthoDB" id="6602337at2759"/>
<sequence length="105" mass="12676">MIGFLTNVRQRIKIKLVSSEKCLQKLINKSTFKHCTTYNKNVLRYLLEISKTLMYEYHYDVMQKHYDSLVYHIITDDQWRRTRGTGRVVARPIFWGGGWWMVDDQ</sequence>